<dbReference type="PIRSF" id="PIRSF000410">
    <property type="entry name" value="CheR"/>
    <property type="match status" value="1"/>
</dbReference>
<feature type="binding site" evidence="6">
    <location>
        <position position="77"/>
    </location>
    <ligand>
        <name>S-adenosyl-L-methionine</name>
        <dbReference type="ChEBI" id="CHEBI:59789"/>
    </ligand>
</feature>
<accession>A0A3N5ZDR7</accession>
<comment type="function">
    <text evidence="5">Methylation of the membrane-bound methyl-accepting chemotaxis proteins (MCP) to form gamma-glutamyl methyl ester residues in MCP.</text>
</comment>
<evidence type="ECO:0000313" key="9">
    <source>
        <dbReference type="Proteomes" id="UP000275281"/>
    </source>
</evidence>
<dbReference type="InterPro" id="IPR022642">
    <property type="entry name" value="CheR_C"/>
</dbReference>
<evidence type="ECO:0000256" key="4">
    <source>
        <dbReference type="ARBA" id="ARBA00022691"/>
    </source>
</evidence>
<evidence type="ECO:0000256" key="1">
    <source>
        <dbReference type="ARBA" id="ARBA00001541"/>
    </source>
</evidence>
<dbReference type="PROSITE" id="PS50123">
    <property type="entry name" value="CHER"/>
    <property type="match status" value="1"/>
</dbReference>
<dbReference type="Gene3D" id="1.10.155.10">
    <property type="entry name" value="Chemotaxis receptor methyltransferase CheR, N-terminal domain"/>
    <property type="match status" value="1"/>
</dbReference>
<dbReference type="PANTHER" id="PTHR24422">
    <property type="entry name" value="CHEMOTAXIS PROTEIN METHYLTRANSFERASE"/>
    <property type="match status" value="1"/>
</dbReference>
<evidence type="ECO:0000259" key="7">
    <source>
        <dbReference type="PROSITE" id="PS50123"/>
    </source>
</evidence>
<evidence type="ECO:0000256" key="2">
    <source>
        <dbReference type="ARBA" id="ARBA00022603"/>
    </source>
</evidence>
<dbReference type="InterPro" id="IPR029063">
    <property type="entry name" value="SAM-dependent_MTases_sf"/>
</dbReference>
<dbReference type="CDD" id="cd02440">
    <property type="entry name" value="AdoMet_MTases"/>
    <property type="match status" value="1"/>
</dbReference>
<dbReference type="GO" id="GO:0008983">
    <property type="term" value="F:protein-glutamate O-methyltransferase activity"/>
    <property type="evidence" value="ECO:0007669"/>
    <property type="project" value="UniProtKB-EC"/>
</dbReference>
<dbReference type="SMART" id="SM00138">
    <property type="entry name" value="MeTrc"/>
    <property type="match status" value="1"/>
</dbReference>
<comment type="catalytic activity">
    <reaction evidence="1 5">
        <text>L-glutamyl-[protein] + S-adenosyl-L-methionine = [protein]-L-glutamate 5-O-methyl ester + S-adenosyl-L-homocysteine</text>
        <dbReference type="Rhea" id="RHEA:24452"/>
        <dbReference type="Rhea" id="RHEA-COMP:10208"/>
        <dbReference type="Rhea" id="RHEA-COMP:10311"/>
        <dbReference type="ChEBI" id="CHEBI:29973"/>
        <dbReference type="ChEBI" id="CHEBI:57856"/>
        <dbReference type="ChEBI" id="CHEBI:59789"/>
        <dbReference type="ChEBI" id="CHEBI:82795"/>
        <dbReference type="EC" id="2.1.1.80"/>
    </reaction>
</comment>
<dbReference type="PRINTS" id="PR00996">
    <property type="entry name" value="CHERMTFRASE"/>
</dbReference>
<feature type="binding site" evidence="6">
    <location>
        <position position="83"/>
    </location>
    <ligand>
        <name>S-adenosyl-L-methionine</name>
        <dbReference type="ChEBI" id="CHEBI:59789"/>
    </ligand>
</feature>
<dbReference type="Pfam" id="PF03705">
    <property type="entry name" value="CheR_N"/>
    <property type="match status" value="1"/>
</dbReference>
<dbReference type="SUPFAM" id="SSF47757">
    <property type="entry name" value="Chemotaxis receptor methyltransferase CheR, N-terminal domain"/>
    <property type="match status" value="1"/>
</dbReference>
<dbReference type="GO" id="GO:0032259">
    <property type="term" value="P:methylation"/>
    <property type="evidence" value="ECO:0007669"/>
    <property type="project" value="UniProtKB-KW"/>
</dbReference>
<dbReference type="Proteomes" id="UP000275281">
    <property type="component" value="Unassembled WGS sequence"/>
</dbReference>
<dbReference type="RefSeq" id="WP_124026339.1">
    <property type="nucleotide sequence ID" value="NZ_JBHRSN010000005.1"/>
</dbReference>
<proteinExistence type="predicted"/>
<dbReference type="InterPro" id="IPR000780">
    <property type="entry name" value="CheR_MeTrfase"/>
</dbReference>
<sequence>MSTQREFEFTFAHFDALRKQAHNYSGINFTDDKLEMFYARLAKRLRKLGITSFSEYVKRVKQDQAEFSEFVNAVTTNITAFEREPHHFAHLKEQMKTFKKSTVNIWSAGCSTGQEPYTILVNILPFCRQKRIEVKVLASDLDTDVLSKAQAGIYKVKDVEMYGQAVKKQFFRKGIGPKEGFCMVKPVLSECIEFRQLNLFYPWKLDRKFDFIFCRNVLIYFEQKKKLEIIDRFASNLVPNGILFLGHSELIPRDDPRWKNIGTNMYQLTGAG</sequence>
<feature type="binding site" evidence="6">
    <location>
        <begin position="198"/>
        <end position="199"/>
    </location>
    <ligand>
        <name>S-adenosyl-L-methionine</name>
        <dbReference type="ChEBI" id="CHEBI:59789"/>
    </ligand>
</feature>
<feature type="binding site" evidence="6">
    <location>
        <position position="140"/>
    </location>
    <ligand>
        <name>S-adenosyl-L-methionine</name>
        <dbReference type="ChEBI" id="CHEBI:59789"/>
    </ligand>
</feature>
<feature type="binding site" evidence="6">
    <location>
        <position position="79"/>
    </location>
    <ligand>
        <name>S-adenosyl-L-methionine</name>
        <dbReference type="ChEBI" id="CHEBI:59789"/>
    </ligand>
</feature>
<dbReference type="InterPro" id="IPR026024">
    <property type="entry name" value="Chemotaxis_MeTrfase_CheR"/>
</dbReference>
<dbReference type="SUPFAM" id="SSF53335">
    <property type="entry name" value="S-adenosyl-L-methionine-dependent methyltransferases"/>
    <property type="match status" value="1"/>
</dbReference>
<keyword evidence="3 5" id="KW-0808">Transferase</keyword>
<keyword evidence="4 5" id="KW-0949">S-adenosyl-L-methionine</keyword>
<dbReference type="Pfam" id="PF01739">
    <property type="entry name" value="CheR"/>
    <property type="match status" value="1"/>
</dbReference>
<comment type="caution">
    <text evidence="8">The sequence shown here is derived from an EMBL/GenBank/DDBJ whole genome shotgun (WGS) entry which is preliminary data.</text>
</comment>
<dbReference type="EC" id="2.1.1.80" evidence="5"/>
<feature type="binding site" evidence="6">
    <location>
        <begin position="215"/>
        <end position="216"/>
    </location>
    <ligand>
        <name>S-adenosyl-L-methionine</name>
        <dbReference type="ChEBI" id="CHEBI:59789"/>
    </ligand>
</feature>
<reference evidence="8 9" key="1">
    <citation type="submission" date="2018-11" db="EMBL/GenBank/DDBJ databases">
        <authorList>
            <person name="Ye M.-Q."/>
            <person name="Du Z.-J."/>
        </authorList>
    </citation>
    <scope>NUCLEOTIDE SEQUENCE [LARGE SCALE GENOMIC DNA]</scope>
    <source>
        <strain evidence="8 9">U0105</strain>
    </source>
</reference>
<dbReference type="Gene3D" id="3.40.50.150">
    <property type="entry name" value="Vaccinia Virus protein VP39"/>
    <property type="match status" value="1"/>
</dbReference>
<feature type="binding site" evidence="6">
    <location>
        <position position="115"/>
    </location>
    <ligand>
        <name>S-adenosyl-L-methionine</name>
        <dbReference type="ChEBI" id="CHEBI:59789"/>
    </ligand>
</feature>
<evidence type="ECO:0000256" key="3">
    <source>
        <dbReference type="ARBA" id="ARBA00022679"/>
    </source>
</evidence>
<name>A0A3N5ZDR7_9ALTE</name>
<evidence type="ECO:0000256" key="6">
    <source>
        <dbReference type="PIRSR" id="PIRSR000410-1"/>
    </source>
</evidence>
<dbReference type="InterPro" id="IPR036804">
    <property type="entry name" value="CheR_N_sf"/>
</dbReference>
<dbReference type="OrthoDB" id="9816309at2"/>
<dbReference type="InterPro" id="IPR022641">
    <property type="entry name" value="CheR_N"/>
</dbReference>
<keyword evidence="2 5" id="KW-0489">Methyltransferase</keyword>
<dbReference type="PANTHER" id="PTHR24422:SF19">
    <property type="entry name" value="CHEMOTAXIS PROTEIN METHYLTRANSFERASE"/>
    <property type="match status" value="1"/>
</dbReference>
<dbReference type="InterPro" id="IPR050903">
    <property type="entry name" value="Bact_Chemotaxis_MeTrfase"/>
</dbReference>
<dbReference type="EMBL" id="RPOK01000001">
    <property type="protein sequence ID" value="RPJ68338.1"/>
    <property type="molecule type" value="Genomic_DNA"/>
</dbReference>
<organism evidence="8 9">
    <name type="scientific">Alteromonas sediminis</name>
    <dbReference type="NCBI Taxonomy" id="2259342"/>
    <lineage>
        <taxon>Bacteria</taxon>
        <taxon>Pseudomonadati</taxon>
        <taxon>Pseudomonadota</taxon>
        <taxon>Gammaproteobacteria</taxon>
        <taxon>Alteromonadales</taxon>
        <taxon>Alteromonadaceae</taxon>
        <taxon>Alteromonas/Salinimonas group</taxon>
        <taxon>Alteromonas</taxon>
    </lineage>
</organism>
<evidence type="ECO:0000256" key="5">
    <source>
        <dbReference type="PIRNR" id="PIRNR000410"/>
    </source>
</evidence>
<protein>
    <recommendedName>
        <fullName evidence="5">Chemotaxis protein methyltransferase</fullName>
        <ecNumber evidence="5">2.1.1.80</ecNumber>
    </recommendedName>
</protein>
<keyword evidence="9" id="KW-1185">Reference proteome</keyword>
<dbReference type="AlphaFoldDB" id="A0A3N5ZDR7"/>
<gene>
    <name evidence="8" type="ORF">DRW07_02710</name>
</gene>
<feature type="domain" description="CheR-type methyltransferase" evidence="7">
    <location>
        <begin position="2"/>
        <end position="271"/>
    </location>
</feature>
<evidence type="ECO:0000313" key="8">
    <source>
        <dbReference type="EMBL" id="RPJ68338.1"/>
    </source>
</evidence>